<dbReference type="GeneID" id="29639016"/>
<evidence type="ECO:0000256" key="5">
    <source>
        <dbReference type="ARBA" id="ARBA00022840"/>
    </source>
</evidence>
<dbReference type="PANTHER" id="PTHR46566:SF1">
    <property type="entry name" value="1-PHOSPHOFRUCTOKINASE"/>
    <property type="match status" value="1"/>
</dbReference>
<dbReference type="PIRSF" id="PIRSF000535">
    <property type="entry name" value="1PFK/6PFK/LacC"/>
    <property type="match status" value="1"/>
</dbReference>
<dbReference type="STRING" id="324831.LGAS_0161"/>
<name>A0A133P437_LACGS</name>
<dbReference type="GO" id="GO:0009024">
    <property type="term" value="F:tagatose-6-phosphate kinase activity"/>
    <property type="evidence" value="ECO:0007669"/>
    <property type="project" value="UniProtKB-EC"/>
</dbReference>
<dbReference type="OrthoDB" id="9801219at2"/>
<comment type="caution">
    <text evidence="7">The sequence shown here is derived from an EMBL/GenBank/DDBJ whole genome shotgun (WGS) entry which is preliminary data.</text>
</comment>
<dbReference type="OMA" id="VGKGINI"/>
<dbReference type="RefSeq" id="WP_003647932.1">
    <property type="nucleotide sequence ID" value="NZ_BEXJ01000002.1"/>
</dbReference>
<dbReference type="SUPFAM" id="SSF53613">
    <property type="entry name" value="Ribokinase-like"/>
    <property type="match status" value="1"/>
</dbReference>
<evidence type="ECO:0000256" key="1">
    <source>
        <dbReference type="ARBA" id="ARBA00005380"/>
    </source>
</evidence>
<gene>
    <name evidence="7" type="ORF">F8244_06775</name>
</gene>
<comment type="catalytic activity">
    <reaction evidence="6">
        <text>D-tagatofuranose 6-phosphate + ATP = D-tagatofuranose 1,6-bisphosphate + ADP + H(+)</text>
        <dbReference type="Rhea" id="RHEA:12420"/>
        <dbReference type="ChEBI" id="CHEBI:15378"/>
        <dbReference type="ChEBI" id="CHEBI:30616"/>
        <dbReference type="ChEBI" id="CHEBI:58694"/>
        <dbReference type="ChEBI" id="CHEBI:58695"/>
        <dbReference type="ChEBI" id="CHEBI:456216"/>
        <dbReference type="EC" id="2.7.1.144"/>
    </reaction>
</comment>
<dbReference type="AlphaFoldDB" id="A0A133P437"/>
<keyword evidence="5 6" id="KW-0067">ATP-binding</keyword>
<dbReference type="InterPro" id="IPR029056">
    <property type="entry name" value="Ribokinase-like"/>
</dbReference>
<evidence type="ECO:0000256" key="6">
    <source>
        <dbReference type="PIRNR" id="PIRNR000535"/>
    </source>
</evidence>
<accession>A0A133P437</accession>
<dbReference type="GO" id="GO:0005829">
    <property type="term" value="C:cytosol"/>
    <property type="evidence" value="ECO:0007669"/>
    <property type="project" value="TreeGrafter"/>
</dbReference>
<dbReference type="EC" id="2.7.1.144" evidence="6"/>
<reference evidence="7 8" key="1">
    <citation type="submission" date="2019-09" db="EMBL/GenBank/DDBJ databases">
        <title>Investigation of probiotic properties of different lactic acid bacteria.</title>
        <authorList>
            <person name="Jaomanjaka F."/>
            <person name="Blanc P."/>
        </authorList>
    </citation>
    <scope>NUCLEOTIDE SEQUENCE [LARGE SCALE GENOMIC DNA]</scope>
    <source>
        <strain evidence="7 8">BIO6369</strain>
    </source>
</reference>
<keyword evidence="4 7" id="KW-0418">Kinase</keyword>
<dbReference type="EMBL" id="WBOA01000002">
    <property type="protein sequence ID" value="KAB1950658.1"/>
    <property type="molecule type" value="Genomic_DNA"/>
</dbReference>
<comment type="similarity">
    <text evidence="6">Belongs to the carbohydrate kinase PfkB family. LacC subfamily.</text>
</comment>
<comment type="pathway">
    <text evidence="6">Carbohydrate metabolism; D-tagatose 6-phosphate degradation; D-glyceraldehyde 3-phosphate and glycerone phosphate from D-tagatose 6-phosphate: step 1/2.</text>
</comment>
<protein>
    <recommendedName>
        <fullName evidence="6">Tagatose-6-phosphate kinase</fullName>
        <ecNumber evidence="6">2.7.1.144</ecNumber>
    </recommendedName>
</protein>
<organism evidence="7 8">
    <name type="scientific">Lactobacillus gasseri</name>
    <dbReference type="NCBI Taxonomy" id="1596"/>
    <lineage>
        <taxon>Bacteria</taxon>
        <taxon>Bacillati</taxon>
        <taxon>Bacillota</taxon>
        <taxon>Bacilli</taxon>
        <taxon>Lactobacillales</taxon>
        <taxon>Lactobacillaceae</taxon>
        <taxon>Lactobacillus</taxon>
    </lineage>
</organism>
<proteinExistence type="inferred from homology"/>
<dbReference type="Pfam" id="PF00294">
    <property type="entry name" value="PfkB"/>
    <property type="match status" value="1"/>
</dbReference>
<dbReference type="InterPro" id="IPR017583">
    <property type="entry name" value="Tagatose/fructose_Pkinase"/>
</dbReference>
<evidence type="ECO:0000256" key="2">
    <source>
        <dbReference type="ARBA" id="ARBA00022679"/>
    </source>
</evidence>
<dbReference type="GO" id="GO:0005524">
    <property type="term" value="F:ATP binding"/>
    <property type="evidence" value="ECO:0007669"/>
    <property type="project" value="UniProtKB-KW"/>
</dbReference>
<keyword evidence="6" id="KW-0423">Lactose metabolism</keyword>
<evidence type="ECO:0000256" key="4">
    <source>
        <dbReference type="ARBA" id="ARBA00022777"/>
    </source>
</evidence>
<comment type="similarity">
    <text evidence="1">Belongs to the carbohydrate kinase pfkB family.</text>
</comment>
<evidence type="ECO:0000256" key="3">
    <source>
        <dbReference type="ARBA" id="ARBA00022741"/>
    </source>
</evidence>
<evidence type="ECO:0000313" key="8">
    <source>
        <dbReference type="Proteomes" id="UP000460112"/>
    </source>
</evidence>
<dbReference type="GO" id="GO:2001059">
    <property type="term" value="P:D-tagatose 6-phosphate catabolic process"/>
    <property type="evidence" value="ECO:0007669"/>
    <property type="project" value="UniProtKB-UniPathway"/>
</dbReference>
<dbReference type="InterPro" id="IPR011611">
    <property type="entry name" value="PfkB_dom"/>
</dbReference>
<dbReference type="Gene3D" id="3.40.1190.20">
    <property type="match status" value="1"/>
</dbReference>
<dbReference type="UniPathway" id="UPA00704">
    <property type="reaction ID" value="UER00715"/>
</dbReference>
<sequence>MEDIVLIYTVTLDPSESVVGKGINISLVLKKLGIESIATGIVNHKNVEQVAEELDKAEIENQFIEQKRGIKITAKNQQKLLDYLKVLKAGDILVIAGGFAKGIDPVYLTDLAKVADKKAAGLVVDVPYENVLDILPMNPLLIKPNETELKHWFEKDNQKVTTKELINMAHDLVVKGAQHVLLSLGANGAAIVNMMDALMAHAPEIEEVVDSTGSGDALLGTFLAGMLKGYMPVKNLSDAIAAGSDTAQSDWLTDFRTTPALQKQVIARRITFEEAE</sequence>
<dbReference type="GO" id="GO:0005988">
    <property type="term" value="P:lactose metabolic process"/>
    <property type="evidence" value="ECO:0007669"/>
    <property type="project" value="UniProtKB-KW"/>
</dbReference>
<dbReference type="Proteomes" id="UP000460112">
    <property type="component" value="Unassembled WGS sequence"/>
</dbReference>
<dbReference type="PANTHER" id="PTHR46566">
    <property type="entry name" value="1-PHOSPHOFRUCTOKINASE-RELATED"/>
    <property type="match status" value="1"/>
</dbReference>
<evidence type="ECO:0000313" key="7">
    <source>
        <dbReference type="EMBL" id="KAB1950658.1"/>
    </source>
</evidence>
<keyword evidence="3 6" id="KW-0547">Nucleotide-binding</keyword>
<keyword evidence="2 6" id="KW-0808">Transferase</keyword>
<dbReference type="eggNOG" id="COG1105">
    <property type="taxonomic scope" value="Bacteria"/>
</dbReference>
<dbReference type="GO" id="GO:0008443">
    <property type="term" value="F:phosphofructokinase activity"/>
    <property type="evidence" value="ECO:0007669"/>
    <property type="project" value="TreeGrafter"/>
</dbReference>